<dbReference type="PANTHER" id="PTHR21396:SF2">
    <property type="entry name" value="LARGE RIBOSOMAL SUBUNIT PROTEIN ML43"/>
    <property type="match status" value="1"/>
</dbReference>
<evidence type="ECO:0000256" key="7">
    <source>
        <dbReference type="ARBA" id="ARBA00075061"/>
    </source>
</evidence>
<keyword evidence="4" id="KW-0496">Mitochondrion</keyword>
<proteinExistence type="inferred from homology"/>
<evidence type="ECO:0000313" key="9">
    <source>
        <dbReference type="EMBL" id="CCE64934.1"/>
    </source>
</evidence>
<dbReference type="OMA" id="ISKWIDL"/>
<dbReference type="Proteomes" id="UP000005666">
    <property type="component" value="Chromosome 10"/>
</dbReference>
<comment type="similarity">
    <text evidence="2">Belongs to the mitochondrion-specific ribosomal protein mL43 family.</text>
</comment>
<sequence>MVVKAISQSSVARNGVGAFVFPVKKITLQYCNWGGSSDGIRKFLVSSRLDKFAEKYPHIEFNILRKPGHPILRGEYTNGREKVICVRNLNPNDVENKLVLLKNSSGNILQKLTRNDNVKSLNSSVRGVWSPLHADSKYTI</sequence>
<dbReference type="GO" id="GO:0003735">
    <property type="term" value="F:structural constituent of ribosome"/>
    <property type="evidence" value="ECO:0007669"/>
    <property type="project" value="EnsemblFungi"/>
</dbReference>
<evidence type="ECO:0000313" key="10">
    <source>
        <dbReference type="Proteomes" id="UP000005666"/>
    </source>
</evidence>
<dbReference type="SUPFAM" id="SSF52833">
    <property type="entry name" value="Thioredoxin-like"/>
    <property type="match status" value="1"/>
</dbReference>
<gene>
    <name evidence="9" type="primary">TPHA0J01120</name>
    <name evidence="9" type="ordered locus">TPHA_0J01120</name>
</gene>
<keyword evidence="10" id="KW-1185">Reference proteome</keyword>
<evidence type="ECO:0000256" key="5">
    <source>
        <dbReference type="ARBA" id="ARBA00023274"/>
    </source>
</evidence>
<evidence type="ECO:0000259" key="8">
    <source>
        <dbReference type="SMART" id="SM00916"/>
    </source>
</evidence>
<dbReference type="SMART" id="SM00916">
    <property type="entry name" value="L51_S25_CI-B8"/>
    <property type="match status" value="1"/>
</dbReference>
<dbReference type="GeneID" id="11532982"/>
<dbReference type="eggNOG" id="KOG3445">
    <property type="taxonomic scope" value="Eukaryota"/>
</dbReference>
<dbReference type="Pfam" id="PF05047">
    <property type="entry name" value="L51_S25_CI-B8"/>
    <property type="match status" value="1"/>
</dbReference>
<dbReference type="FunFam" id="3.40.30.10:FF:000173">
    <property type="entry name" value="Mitochondrial 54S ribosomal protein"/>
    <property type="match status" value="1"/>
</dbReference>
<evidence type="ECO:0000256" key="3">
    <source>
        <dbReference type="ARBA" id="ARBA00022980"/>
    </source>
</evidence>
<name>G8BYJ2_TETPH</name>
<dbReference type="InterPro" id="IPR007741">
    <property type="entry name" value="Ribosomal_mL43/mS25/NADH_DH"/>
</dbReference>
<feature type="domain" description="Ribosomal protein/NADH dehydrogenase" evidence="8">
    <location>
        <begin position="32"/>
        <end position="105"/>
    </location>
</feature>
<accession>G8BYJ2</accession>
<dbReference type="KEGG" id="tpf:TPHA_0J01120"/>
<evidence type="ECO:0000256" key="1">
    <source>
        <dbReference type="ARBA" id="ARBA00004173"/>
    </source>
</evidence>
<dbReference type="GO" id="GO:0045454">
    <property type="term" value="P:cell redox homeostasis"/>
    <property type="evidence" value="ECO:0007669"/>
    <property type="project" value="EnsemblFungi"/>
</dbReference>
<evidence type="ECO:0000256" key="2">
    <source>
        <dbReference type="ARBA" id="ARBA00006073"/>
    </source>
</evidence>
<evidence type="ECO:0000256" key="6">
    <source>
        <dbReference type="ARBA" id="ARBA00035188"/>
    </source>
</evidence>
<dbReference type="EMBL" id="HE612865">
    <property type="protein sequence ID" value="CCE64934.1"/>
    <property type="molecule type" value="Genomic_DNA"/>
</dbReference>
<dbReference type="RefSeq" id="XP_003687368.1">
    <property type="nucleotide sequence ID" value="XM_003687320.1"/>
</dbReference>
<organism evidence="9 10">
    <name type="scientific">Tetrapisispora phaffii (strain ATCC 24235 / CBS 4417 / NBRC 1672 / NRRL Y-8282 / UCD 70-5)</name>
    <name type="common">Yeast</name>
    <name type="synonym">Fabospora phaffii</name>
    <dbReference type="NCBI Taxonomy" id="1071381"/>
    <lineage>
        <taxon>Eukaryota</taxon>
        <taxon>Fungi</taxon>
        <taxon>Dikarya</taxon>
        <taxon>Ascomycota</taxon>
        <taxon>Saccharomycotina</taxon>
        <taxon>Saccharomycetes</taxon>
        <taxon>Saccharomycetales</taxon>
        <taxon>Saccharomycetaceae</taxon>
        <taxon>Tetrapisispora</taxon>
    </lineage>
</organism>
<dbReference type="AlphaFoldDB" id="G8BYJ2"/>
<dbReference type="InterPro" id="IPR036249">
    <property type="entry name" value="Thioredoxin-like_sf"/>
</dbReference>
<dbReference type="GO" id="GO:0032543">
    <property type="term" value="P:mitochondrial translation"/>
    <property type="evidence" value="ECO:0007669"/>
    <property type="project" value="InterPro"/>
</dbReference>
<keyword evidence="3" id="KW-0689">Ribosomal protein</keyword>
<reference evidence="9 10" key="1">
    <citation type="journal article" date="2011" name="Proc. Natl. Acad. Sci. U.S.A.">
        <title>Evolutionary erosion of yeast sex chromosomes by mating-type switching accidents.</title>
        <authorList>
            <person name="Gordon J.L."/>
            <person name="Armisen D."/>
            <person name="Proux-Wera E."/>
            <person name="Oheigeartaigh S.S."/>
            <person name="Byrne K.P."/>
            <person name="Wolfe K.H."/>
        </authorList>
    </citation>
    <scope>NUCLEOTIDE SEQUENCE [LARGE SCALE GENOMIC DNA]</scope>
    <source>
        <strain evidence="10">ATCC 24235 / CBS 4417 / NBRC 1672 / NRRL Y-8282 / UCD 70-5</strain>
    </source>
</reference>
<protein>
    <recommendedName>
        <fullName evidence="6">Large ribosomal subunit protein mL43</fullName>
    </recommendedName>
    <alternativeName>
        <fullName evidence="7">54S ribosomal protein L51, mitochondrial</fullName>
    </alternativeName>
</protein>
<dbReference type="STRING" id="1071381.G8BYJ2"/>
<keyword evidence="5" id="KW-0687">Ribonucleoprotein</keyword>
<evidence type="ECO:0000256" key="4">
    <source>
        <dbReference type="ARBA" id="ARBA00023128"/>
    </source>
</evidence>
<comment type="subcellular location">
    <subcellularLocation>
        <location evidence="1">Mitochondrion</location>
    </subcellularLocation>
</comment>
<dbReference type="PANTHER" id="PTHR21396">
    <property type="entry name" value="39S RIBOSOMAL PROTEIN L43"/>
    <property type="match status" value="1"/>
</dbReference>
<dbReference type="GO" id="GO:0005762">
    <property type="term" value="C:mitochondrial large ribosomal subunit"/>
    <property type="evidence" value="ECO:0007669"/>
    <property type="project" value="EnsemblFungi"/>
</dbReference>
<dbReference type="OrthoDB" id="88at2759"/>
<dbReference type="Gene3D" id="3.40.30.10">
    <property type="entry name" value="Glutaredoxin"/>
    <property type="match status" value="1"/>
</dbReference>
<dbReference type="HOGENOM" id="CLU_117700_1_1_1"/>
<dbReference type="InterPro" id="IPR039927">
    <property type="entry name" value="Ribosomal_mL43"/>
</dbReference>